<dbReference type="AlphaFoldDB" id="A0A3P7L341"/>
<keyword evidence="3" id="KW-1185">Reference proteome</keyword>
<feature type="region of interest" description="Disordered" evidence="1">
    <location>
        <begin position="506"/>
        <end position="529"/>
    </location>
</feature>
<feature type="region of interest" description="Disordered" evidence="1">
    <location>
        <begin position="127"/>
        <end position="213"/>
    </location>
</feature>
<accession>A0A3P7L341</accession>
<dbReference type="EMBL" id="UYRU01050794">
    <property type="protein sequence ID" value="VDN11134.1"/>
    <property type="molecule type" value="Genomic_DNA"/>
</dbReference>
<feature type="region of interest" description="Disordered" evidence="1">
    <location>
        <begin position="257"/>
        <end position="284"/>
    </location>
</feature>
<dbReference type="OrthoDB" id="418242at2759"/>
<feature type="compositionally biased region" description="Polar residues" evidence="1">
    <location>
        <begin position="544"/>
        <end position="553"/>
    </location>
</feature>
<reference evidence="2 3" key="1">
    <citation type="submission" date="2018-11" db="EMBL/GenBank/DDBJ databases">
        <authorList>
            <consortium name="Pathogen Informatics"/>
        </authorList>
    </citation>
    <scope>NUCLEOTIDE SEQUENCE [LARGE SCALE GENOMIC DNA]</scope>
</reference>
<organism evidence="2 3">
    <name type="scientific">Dibothriocephalus latus</name>
    <name type="common">Fish tapeworm</name>
    <name type="synonym">Diphyllobothrium latum</name>
    <dbReference type="NCBI Taxonomy" id="60516"/>
    <lineage>
        <taxon>Eukaryota</taxon>
        <taxon>Metazoa</taxon>
        <taxon>Spiralia</taxon>
        <taxon>Lophotrochozoa</taxon>
        <taxon>Platyhelminthes</taxon>
        <taxon>Cestoda</taxon>
        <taxon>Eucestoda</taxon>
        <taxon>Diphyllobothriidea</taxon>
        <taxon>Diphyllobothriidae</taxon>
        <taxon>Dibothriocephalus</taxon>
    </lineage>
</organism>
<feature type="compositionally biased region" description="Basic residues" evidence="1">
    <location>
        <begin position="515"/>
        <end position="528"/>
    </location>
</feature>
<evidence type="ECO:0000313" key="3">
    <source>
        <dbReference type="Proteomes" id="UP000281553"/>
    </source>
</evidence>
<feature type="compositionally biased region" description="Polar residues" evidence="1">
    <location>
        <begin position="257"/>
        <end position="273"/>
    </location>
</feature>
<name>A0A3P7L341_DIBLA</name>
<proteinExistence type="predicted"/>
<gene>
    <name evidence="2" type="ORF">DILT_LOCUS6965</name>
</gene>
<evidence type="ECO:0000313" key="2">
    <source>
        <dbReference type="EMBL" id="VDN11134.1"/>
    </source>
</evidence>
<protein>
    <submittedName>
        <fullName evidence="2">Uncharacterized protein</fullName>
    </submittedName>
</protein>
<feature type="region of interest" description="Disordered" evidence="1">
    <location>
        <begin position="542"/>
        <end position="571"/>
    </location>
</feature>
<feature type="compositionally biased region" description="Polar residues" evidence="1">
    <location>
        <begin position="129"/>
        <end position="139"/>
    </location>
</feature>
<dbReference type="Proteomes" id="UP000281553">
    <property type="component" value="Unassembled WGS sequence"/>
</dbReference>
<feature type="compositionally biased region" description="Basic residues" evidence="1">
    <location>
        <begin position="183"/>
        <end position="202"/>
    </location>
</feature>
<feature type="compositionally biased region" description="Polar residues" evidence="1">
    <location>
        <begin position="562"/>
        <end position="571"/>
    </location>
</feature>
<evidence type="ECO:0000256" key="1">
    <source>
        <dbReference type="SAM" id="MobiDB-lite"/>
    </source>
</evidence>
<sequence length="608" mass="66242">MNGDISRIPIQSLGAVFSLTDILPELPLPSALPYGPGNDTFLSDSVLSNDAVRCLLSKDETLTSILAEALTNVSTDNIDLNDNPSTEALDASNLPPLLVSVLQKNDSVFHRKRGPYLESQKRHVVPNCKWNSQSTNDPNGSLDEVSDVNVNPDEKKILLKFSFKRPPADDSTCNPQSTESKAKKEKKTKRSKDHDRKRHRSRESKQPNLSVSNLLESKSNQGLPFSKPTSNAIDPLTVSPQLVLSANGTAPMPTKLTSVVPSNFTSSGQLDQKTSLPPPSTLSPNSMLEGIAAISNPSSHPADLRMVFDTSIINSSSSRMDYASPDLFLNDLAVSHAFNSSTSNPVAPAPPNFSVIDYDNYIPTDLLGMSSSLAPSVCSGPLFSGETGQASNCSPSQESKVYRGSFMVASHLDYDLKRPAQDQALFLDNIPTSTSVSEFNNNALHMSTPQKMSASHLKGYDIASLADPMYQVTPMGLASYLNSSQQNPKPTPSMQSPTNAHLHSINKAFNSSGKPPRRRPMVSRRRRRNELEDLRSWAVKYPSGTPTSASLKTNAADRLSDEASSWDTTIGSYSQALGERAKRRKRMAHHSSALTSDFVYENDKDYPK</sequence>